<dbReference type="InterPro" id="IPR050680">
    <property type="entry name" value="YpeA/RimI_acetyltransf"/>
</dbReference>
<evidence type="ECO:0000313" key="7">
    <source>
        <dbReference type="Proteomes" id="UP000183155"/>
    </source>
</evidence>
<evidence type="ECO:0000313" key="4">
    <source>
        <dbReference type="EMBL" id="KMM84379.1"/>
    </source>
</evidence>
<keyword evidence="7" id="KW-1185">Reference proteome</keyword>
<feature type="domain" description="N-acetyltransferase" evidence="3">
    <location>
        <begin position="5"/>
        <end position="189"/>
    </location>
</feature>
<organism evidence="4 6">
    <name type="scientific">Pseudomonas taetrolens</name>
    <dbReference type="NCBI Taxonomy" id="47884"/>
    <lineage>
        <taxon>Bacteria</taxon>
        <taxon>Pseudomonadati</taxon>
        <taxon>Pseudomonadota</taxon>
        <taxon>Gammaproteobacteria</taxon>
        <taxon>Pseudomonadales</taxon>
        <taxon>Pseudomonadaceae</taxon>
        <taxon>Pseudomonas</taxon>
    </lineage>
</organism>
<dbReference type="Proteomes" id="UP000183155">
    <property type="component" value="Unassembled WGS sequence"/>
</dbReference>
<dbReference type="GO" id="GO:0016747">
    <property type="term" value="F:acyltransferase activity, transferring groups other than amino-acyl groups"/>
    <property type="evidence" value="ECO:0007669"/>
    <property type="project" value="InterPro"/>
</dbReference>
<dbReference type="Gene3D" id="3.40.630.30">
    <property type="match status" value="1"/>
</dbReference>
<dbReference type="RefSeq" id="WP_048382155.1">
    <property type="nucleotide sequence ID" value="NZ_FNRS01000001.1"/>
</dbReference>
<dbReference type="Proteomes" id="UP000036395">
    <property type="component" value="Unassembled WGS sequence"/>
</dbReference>
<dbReference type="Pfam" id="PF00583">
    <property type="entry name" value="Acetyltransf_1"/>
    <property type="match status" value="1"/>
</dbReference>
<dbReference type="CDD" id="cd04301">
    <property type="entry name" value="NAT_SF"/>
    <property type="match status" value="1"/>
</dbReference>
<evidence type="ECO:0000256" key="1">
    <source>
        <dbReference type="ARBA" id="ARBA00022679"/>
    </source>
</evidence>
<proteinExistence type="predicted"/>
<dbReference type="SUPFAM" id="SSF55729">
    <property type="entry name" value="Acyl-CoA N-acyltransferases (Nat)"/>
    <property type="match status" value="1"/>
</dbReference>
<keyword evidence="2" id="KW-0012">Acyltransferase</keyword>
<dbReference type="InterPro" id="IPR016181">
    <property type="entry name" value="Acyl_CoA_acyltransferase"/>
</dbReference>
<protein>
    <submittedName>
        <fullName evidence="5">Acetyltransferase (GNAT) family protein</fullName>
    </submittedName>
    <submittedName>
        <fullName evidence="4">GCN5 family acetyltransferase</fullName>
    </submittedName>
</protein>
<dbReference type="PROSITE" id="PS51186">
    <property type="entry name" value="GNAT"/>
    <property type="match status" value="1"/>
</dbReference>
<gene>
    <name evidence="5" type="ORF">SAMN04490203_2628</name>
    <name evidence="4" type="ORF">TU78_14235</name>
</gene>
<name>A0A0J6GQI3_PSETA</name>
<evidence type="ECO:0000313" key="5">
    <source>
        <dbReference type="EMBL" id="SEC55084.1"/>
    </source>
</evidence>
<reference evidence="4 6" key="1">
    <citation type="submission" date="2015-02" db="EMBL/GenBank/DDBJ databases">
        <title>Pseudomonas helleri sp. nov. and Pseudomonas weihenstephanensis sp. nov., isolated from raw cows milk.</title>
        <authorList>
            <person name="von Neubeck M."/>
            <person name="Huptas C."/>
            <person name="Wenning M."/>
            <person name="Scherer S."/>
        </authorList>
    </citation>
    <scope>NUCLEOTIDE SEQUENCE [LARGE SCALE GENOMIC DNA]</scope>
    <source>
        <strain evidence="4 6">DSM 21104</strain>
    </source>
</reference>
<evidence type="ECO:0000313" key="6">
    <source>
        <dbReference type="Proteomes" id="UP000036395"/>
    </source>
</evidence>
<evidence type="ECO:0000256" key="2">
    <source>
        <dbReference type="ARBA" id="ARBA00023315"/>
    </source>
</evidence>
<dbReference type="AlphaFoldDB" id="A0A0J6GQI3"/>
<dbReference type="EMBL" id="FNRS01000001">
    <property type="protein sequence ID" value="SEC55084.1"/>
    <property type="molecule type" value="Genomic_DNA"/>
</dbReference>
<dbReference type="PATRIC" id="fig|47884.3.peg.3306"/>
<accession>A0A0J6GQI3</accession>
<dbReference type="OrthoDB" id="6879520at2"/>
<dbReference type="PANTHER" id="PTHR43420">
    <property type="entry name" value="ACETYLTRANSFERASE"/>
    <property type="match status" value="1"/>
</dbReference>
<dbReference type="STRING" id="47884.SAMN04490203_2628"/>
<comment type="caution">
    <text evidence="4">The sequence shown here is derived from an EMBL/GenBank/DDBJ whole genome shotgun (WGS) entry which is preliminary data.</text>
</comment>
<evidence type="ECO:0000259" key="3">
    <source>
        <dbReference type="PROSITE" id="PS51186"/>
    </source>
</evidence>
<dbReference type="InterPro" id="IPR000182">
    <property type="entry name" value="GNAT_dom"/>
</dbReference>
<keyword evidence="1 4" id="KW-0808">Transferase</keyword>
<sequence length="192" mass="21681">MVAIVPGSSLTPDLLADPKLSRLVTDGRGSLSFILGNAASRQRLLSASIHWDRILLAFEDGHAVGYAALKYRMRGPFALRIQPFVHEFGWLSGTLRFAAFCLSEWREWRYPFLLYGLRVRKSARNHGIASALLQACSKQAAACGFTAVYLEVPLANDRARHLYLQNGFSLLRKRWVPWPPVRSMRRDVEAQP</sequence>
<dbReference type="EMBL" id="JYLA01000005">
    <property type="protein sequence ID" value="KMM84379.1"/>
    <property type="molecule type" value="Genomic_DNA"/>
</dbReference>
<reference evidence="5 7" key="2">
    <citation type="submission" date="2016-10" db="EMBL/GenBank/DDBJ databases">
        <authorList>
            <person name="Varghese N."/>
            <person name="Submissions S."/>
        </authorList>
    </citation>
    <scope>NUCLEOTIDE SEQUENCE [LARGE SCALE GENOMIC DNA]</scope>
    <source>
        <strain evidence="5 7">BS3652</strain>
    </source>
</reference>